<dbReference type="InterPro" id="IPR016040">
    <property type="entry name" value="NAD(P)-bd_dom"/>
</dbReference>
<dbReference type="STRING" id="2903.R1BM71"/>
<feature type="signal peptide" evidence="1">
    <location>
        <begin position="1"/>
        <end position="18"/>
    </location>
</feature>
<dbReference type="eggNOG" id="KOG1203">
    <property type="taxonomic scope" value="Eukaryota"/>
</dbReference>
<evidence type="ECO:0000313" key="3">
    <source>
        <dbReference type="EnsemblProtists" id="EOD11013"/>
    </source>
</evidence>
<reference evidence="4" key="1">
    <citation type="journal article" date="2013" name="Nature">
        <title>Pan genome of the phytoplankton Emiliania underpins its global distribution.</title>
        <authorList>
            <person name="Read B.A."/>
            <person name="Kegel J."/>
            <person name="Klute M.J."/>
            <person name="Kuo A."/>
            <person name="Lefebvre S.C."/>
            <person name="Maumus F."/>
            <person name="Mayer C."/>
            <person name="Miller J."/>
            <person name="Monier A."/>
            <person name="Salamov A."/>
            <person name="Young J."/>
            <person name="Aguilar M."/>
            <person name="Claverie J.M."/>
            <person name="Frickenhaus S."/>
            <person name="Gonzalez K."/>
            <person name="Herman E.K."/>
            <person name="Lin Y.C."/>
            <person name="Napier J."/>
            <person name="Ogata H."/>
            <person name="Sarno A.F."/>
            <person name="Shmutz J."/>
            <person name="Schroeder D."/>
            <person name="de Vargas C."/>
            <person name="Verret F."/>
            <person name="von Dassow P."/>
            <person name="Valentin K."/>
            <person name="Van de Peer Y."/>
            <person name="Wheeler G."/>
            <person name="Dacks J.B."/>
            <person name="Delwiche C.F."/>
            <person name="Dyhrman S.T."/>
            <person name="Glockner G."/>
            <person name="John U."/>
            <person name="Richards T."/>
            <person name="Worden A.Z."/>
            <person name="Zhang X."/>
            <person name="Grigoriev I.V."/>
            <person name="Allen A.E."/>
            <person name="Bidle K."/>
            <person name="Borodovsky M."/>
            <person name="Bowler C."/>
            <person name="Brownlee C."/>
            <person name="Cock J.M."/>
            <person name="Elias M."/>
            <person name="Gladyshev V.N."/>
            <person name="Groth M."/>
            <person name="Guda C."/>
            <person name="Hadaegh A."/>
            <person name="Iglesias-Rodriguez M.D."/>
            <person name="Jenkins J."/>
            <person name="Jones B.M."/>
            <person name="Lawson T."/>
            <person name="Leese F."/>
            <person name="Lindquist E."/>
            <person name="Lobanov A."/>
            <person name="Lomsadze A."/>
            <person name="Malik S.B."/>
            <person name="Marsh M.E."/>
            <person name="Mackinder L."/>
            <person name="Mock T."/>
            <person name="Mueller-Roeber B."/>
            <person name="Pagarete A."/>
            <person name="Parker M."/>
            <person name="Probert I."/>
            <person name="Quesneville H."/>
            <person name="Raines C."/>
            <person name="Rensing S.A."/>
            <person name="Riano-Pachon D.M."/>
            <person name="Richier S."/>
            <person name="Rokitta S."/>
            <person name="Shiraiwa Y."/>
            <person name="Soanes D.M."/>
            <person name="van der Giezen M."/>
            <person name="Wahlund T.M."/>
            <person name="Williams B."/>
            <person name="Wilson W."/>
            <person name="Wolfe G."/>
            <person name="Wurch L.L."/>
        </authorList>
    </citation>
    <scope>NUCLEOTIDE SEQUENCE</scope>
</reference>
<accession>A0A0D3IIC8</accession>
<keyword evidence="1" id="KW-0732">Signal</keyword>
<dbReference type="PANTHER" id="PTHR15020:SF45">
    <property type="entry name" value="NAD(P)-BINDING DOMAIN-CONTAINING PROTEIN"/>
    <property type="match status" value="1"/>
</dbReference>
<dbReference type="KEGG" id="ehx:EMIHUDRAFT_316998"/>
<keyword evidence="4" id="KW-1185">Reference proteome</keyword>
<dbReference type="HOGENOM" id="CLU_025711_4_0_1"/>
<dbReference type="GeneID" id="17257161"/>
<sequence>MLFSTAALLSSGLLLSPARSPAAVAPRARAPTLSIAVFGASGGTGSEAVLQALERGEDVSCLVRDASKLKAPRTAAGFSEGSPFASDKLSVTTGSVTNKADVDAVFASGGECSPRPSTRVTGVVVALGGKTSDVGPTMLQDGTANIVAACKANGVKRISVVTTIGAGDSMDQAPWAFRLLMMTVMSSIMSDKNAQEAVITSAGADLEYCIVRPGGLKSDPPTGVVTAGKDQDAGAITRADVAAFCLDAVVEPDFQFLRQAVSISSNMGSGFKSVLADKTKSRMASK</sequence>
<dbReference type="SUPFAM" id="SSF51735">
    <property type="entry name" value="NAD(P)-binding Rossmann-fold domains"/>
    <property type="match status" value="1"/>
</dbReference>
<dbReference type="Pfam" id="PF13460">
    <property type="entry name" value="NAD_binding_10"/>
    <property type="match status" value="1"/>
</dbReference>
<dbReference type="InterPro" id="IPR036291">
    <property type="entry name" value="NAD(P)-bd_dom_sf"/>
</dbReference>
<protein>
    <recommendedName>
        <fullName evidence="2">NAD(P)-binding domain-containing protein</fullName>
    </recommendedName>
</protein>
<dbReference type="PaxDb" id="2903-EOD11013"/>
<dbReference type="PANTHER" id="PTHR15020">
    <property type="entry name" value="FLAVIN REDUCTASE-RELATED"/>
    <property type="match status" value="1"/>
</dbReference>
<reference evidence="3" key="2">
    <citation type="submission" date="2024-10" db="UniProtKB">
        <authorList>
            <consortium name="EnsemblProtists"/>
        </authorList>
    </citation>
    <scope>IDENTIFICATION</scope>
</reference>
<name>A0A0D3IIC8_EMIH1</name>
<dbReference type="EnsemblProtists" id="EOD11013">
    <property type="protein sequence ID" value="EOD11013"/>
    <property type="gene ID" value="EMIHUDRAFT_316998"/>
</dbReference>
<feature type="chain" id="PRO_5044249632" description="NAD(P)-binding domain-containing protein" evidence="1">
    <location>
        <begin position="19"/>
        <end position="286"/>
    </location>
</feature>
<dbReference type="Gene3D" id="3.40.50.720">
    <property type="entry name" value="NAD(P)-binding Rossmann-like Domain"/>
    <property type="match status" value="1"/>
</dbReference>
<dbReference type="AlphaFoldDB" id="A0A0D3IIC8"/>
<evidence type="ECO:0000259" key="2">
    <source>
        <dbReference type="Pfam" id="PF13460"/>
    </source>
</evidence>
<evidence type="ECO:0000313" key="4">
    <source>
        <dbReference type="Proteomes" id="UP000013827"/>
    </source>
</evidence>
<dbReference type="RefSeq" id="XP_005763442.1">
    <property type="nucleotide sequence ID" value="XM_005763385.1"/>
</dbReference>
<proteinExistence type="predicted"/>
<feature type="domain" description="NAD(P)-binding" evidence="2">
    <location>
        <begin position="39"/>
        <end position="252"/>
    </location>
</feature>
<organism evidence="3 4">
    <name type="scientific">Emiliania huxleyi (strain CCMP1516)</name>
    <dbReference type="NCBI Taxonomy" id="280463"/>
    <lineage>
        <taxon>Eukaryota</taxon>
        <taxon>Haptista</taxon>
        <taxon>Haptophyta</taxon>
        <taxon>Prymnesiophyceae</taxon>
        <taxon>Isochrysidales</taxon>
        <taxon>Noelaerhabdaceae</taxon>
        <taxon>Emiliania</taxon>
    </lineage>
</organism>
<evidence type="ECO:0000256" key="1">
    <source>
        <dbReference type="SAM" id="SignalP"/>
    </source>
</evidence>
<dbReference type="Proteomes" id="UP000013827">
    <property type="component" value="Unassembled WGS sequence"/>
</dbReference>